<name>A0ACC2N0A5_9HYME</name>
<reference evidence="1" key="1">
    <citation type="submission" date="2023-04" db="EMBL/GenBank/DDBJ databases">
        <title>A chromosome-level genome assembly of the parasitoid wasp Eretmocerus hayati.</title>
        <authorList>
            <person name="Zhong Y."/>
            <person name="Liu S."/>
            <person name="Liu Y."/>
        </authorList>
    </citation>
    <scope>NUCLEOTIDE SEQUENCE</scope>
    <source>
        <strain evidence="1">ZJU_SS_LIU_2023</strain>
    </source>
</reference>
<proteinExistence type="predicted"/>
<dbReference type="EMBL" id="CM056744">
    <property type="protein sequence ID" value="KAJ8664386.1"/>
    <property type="molecule type" value="Genomic_DNA"/>
</dbReference>
<feature type="non-terminal residue" evidence="1">
    <location>
        <position position="278"/>
    </location>
</feature>
<sequence length="278" mass="31419">GIANLIQHVLKDWSSGAKNADWERFAYYSRTFCTVDLAAFFIGTGLYYPTFFILNRGKPQGTRSNFLKAIYPPLLRFSPYYETVIVAQITECNVLGIFESLSRTLLTTLVLHTSARLSTLKSHVKEFSKRCTESFSSHDRNEIMRLIVQEHQYIRSLVRRIDNAYSNVSFFTVVFNNVIVCVSGFVIMTGAGSVDTYIMGEFVLFIVWFISQAFIFCALGEYTSKNGEAIVDAVNGIPWYKIHPKEIKTLIIILANAQQPLVLSGGKIFSLTHNSFLA</sequence>
<comment type="caution">
    <text evidence="1">The sequence shown here is derived from an EMBL/GenBank/DDBJ whole genome shotgun (WGS) entry which is preliminary data.</text>
</comment>
<dbReference type="Proteomes" id="UP001239111">
    <property type="component" value="Chromosome 4"/>
</dbReference>
<evidence type="ECO:0000313" key="2">
    <source>
        <dbReference type="Proteomes" id="UP001239111"/>
    </source>
</evidence>
<organism evidence="1 2">
    <name type="scientific">Eretmocerus hayati</name>
    <dbReference type="NCBI Taxonomy" id="131215"/>
    <lineage>
        <taxon>Eukaryota</taxon>
        <taxon>Metazoa</taxon>
        <taxon>Ecdysozoa</taxon>
        <taxon>Arthropoda</taxon>
        <taxon>Hexapoda</taxon>
        <taxon>Insecta</taxon>
        <taxon>Pterygota</taxon>
        <taxon>Neoptera</taxon>
        <taxon>Endopterygota</taxon>
        <taxon>Hymenoptera</taxon>
        <taxon>Apocrita</taxon>
        <taxon>Proctotrupomorpha</taxon>
        <taxon>Chalcidoidea</taxon>
        <taxon>Aphelinidae</taxon>
        <taxon>Aphelininae</taxon>
        <taxon>Eretmocerus</taxon>
    </lineage>
</organism>
<protein>
    <submittedName>
        <fullName evidence="1">Uncharacterized protein</fullName>
    </submittedName>
</protein>
<accession>A0ACC2N0A5</accession>
<feature type="non-terminal residue" evidence="1">
    <location>
        <position position="1"/>
    </location>
</feature>
<gene>
    <name evidence="1" type="ORF">QAD02_006048</name>
</gene>
<evidence type="ECO:0000313" key="1">
    <source>
        <dbReference type="EMBL" id="KAJ8664386.1"/>
    </source>
</evidence>
<keyword evidence="2" id="KW-1185">Reference proteome</keyword>